<feature type="region of interest" description="Disordered" evidence="12">
    <location>
        <begin position="355"/>
        <end position="383"/>
    </location>
</feature>
<dbReference type="CDD" id="cd14003">
    <property type="entry name" value="STKc_AMPK-like"/>
    <property type="match status" value="1"/>
</dbReference>
<dbReference type="PROSITE" id="PS50011">
    <property type="entry name" value="PROTEIN_KINASE_DOM"/>
    <property type="match status" value="1"/>
</dbReference>
<feature type="region of interest" description="Disordered" evidence="12">
    <location>
        <begin position="431"/>
        <end position="547"/>
    </location>
</feature>
<evidence type="ECO:0000313" key="16">
    <source>
        <dbReference type="Proteomes" id="UP000053201"/>
    </source>
</evidence>
<evidence type="ECO:0000256" key="10">
    <source>
        <dbReference type="ARBA" id="ARBA00048679"/>
    </source>
</evidence>
<dbReference type="CDD" id="cd12121">
    <property type="entry name" value="MARK_C_like"/>
    <property type="match status" value="1"/>
</dbReference>
<feature type="compositionally biased region" description="Pro residues" evidence="12">
    <location>
        <begin position="487"/>
        <end position="502"/>
    </location>
</feature>
<dbReference type="InterPro" id="IPR008271">
    <property type="entry name" value="Ser/Thr_kinase_AS"/>
</dbReference>
<feature type="compositionally biased region" description="Low complexity" evidence="12">
    <location>
        <begin position="365"/>
        <end position="375"/>
    </location>
</feature>
<dbReference type="VEuPathDB" id="FungiDB:SPPG_05018"/>
<dbReference type="FunFam" id="3.30.200.20:FF:000003">
    <property type="entry name" value="Non-specific serine/threonine protein kinase"/>
    <property type="match status" value="1"/>
</dbReference>
<feature type="region of interest" description="Disordered" evidence="12">
    <location>
        <begin position="616"/>
        <end position="638"/>
    </location>
</feature>
<evidence type="ECO:0000313" key="15">
    <source>
        <dbReference type="EMBL" id="KNC99632.1"/>
    </source>
</evidence>
<dbReference type="InParanoid" id="A0A0L0HEX3"/>
<evidence type="ECO:0000256" key="3">
    <source>
        <dbReference type="ARBA" id="ARBA00022490"/>
    </source>
</evidence>
<dbReference type="Pfam" id="PF00069">
    <property type="entry name" value="Pkinase"/>
    <property type="match status" value="1"/>
</dbReference>
<dbReference type="FunFam" id="1.10.510.10:FF:001222">
    <property type="entry name" value="Serine/threonine-protein kinase ppk25"/>
    <property type="match status" value="1"/>
</dbReference>
<evidence type="ECO:0000256" key="11">
    <source>
        <dbReference type="PROSITE-ProRule" id="PRU10141"/>
    </source>
</evidence>
<protein>
    <recommendedName>
        <fullName evidence="2">non-specific serine/threonine protein kinase</fullName>
        <ecNumber evidence="2">2.7.11.1</ecNumber>
    </recommendedName>
</protein>
<dbReference type="GO" id="GO:0035556">
    <property type="term" value="P:intracellular signal transduction"/>
    <property type="evidence" value="ECO:0007669"/>
    <property type="project" value="TreeGrafter"/>
</dbReference>
<dbReference type="PROSITE" id="PS00108">
    <property type="entry name" value="PROTEIN_KINASE_ST"/>
    <property type="match status" value="1"/>
</dbReference>
<dbReference type="GO" id="GO:0004674">
    <property type="term" value="F:protein serine/threonine kinase activity"/>
    <property type="evidence" value="ECO:0007669"/>
    <property type="project" value="UniProtKB-KW"/>
</dbReference>
<dbReference type="EC" id="2.7.11.1" evidence="2"/>
<evidence type="ECO:0000256" key="1">
    <source>
        <dbReference type="ARBA" id="ARBA00004496"/>
    </source>
</evidence>
<dbReference type="SUPFAM" id="SSF56112">
    <property type="entry name" value="Protein kinase-like (PK-like)"/>
    <property type="match status" value="1"/>
</dbReference>
<keyword evidence="3" id="KW-0963">Cytoplasm</keyword>
<dbReference type="GO" id="GO:0005524">
    <property type="term" value="F:ATP binding"/>
    <property type="evidence" value="ECO:0007669"/>
    <property type="project" value="UniProtKB-UniRule"/>
</dbReference>
<evidence type="ECO:0000256" key="7">
    <source>
        <dbReference type="ARBA" id="ARBA00022777"/>
    </source>
</evidence>
<keyword evidence="16" id="KW-1185">Reference proteome</keyword>
<feature type="compositionally biased region" description="Polar residues" evidence="12">
    <location>
        <begin position="456"/>
        <end position="467"/>
    </location>
</feature>
<dbReference type="SUPFAM" id="SSF103243">
    <property type="entry name" value="KA1-like"/>
    <property type="match status" value="1"/>
</dbReference>
<dbReference type="EMBL" id="KQ257457">
    <property type="protein sequence ID" value="KNC99632.1"/>
    <property type="molecule type" value="Genomic_DNA"/>
</dbReference>
<comment type="subcellular location">
    <subcellularLocation>
        <location evidence="1">Cytoplasm</location>
    </subcellularLocation>
</comment>
<accession>A0A0L0HEX3</accession>
<dbReference type="InterPro" id="IPR011009">
    <property type="entry name" value="Kinase-like_dom_sf"/>
</dbReference>
<dbReference type="InterPro" id="IPR017441">
    <property type="entry name" value="Protein_kinase_ATP_BS"/>
</dbReference>
<feature type="region of interest" description="Disordered" evidence="12">
    <location>
        <begin position="1"/>
        <end position="23"/>
    </location>
</feature>
<comment type="catalytic activity">
    <reaction evidence="9">
        <text>L-threonyl-[protein] + ATP = O-phospho-L-threonyl-[protein] + ADP + H(+)</text>
        <dbReference type="Rhea" id="RHEA:46608"/>
        <dbReference type="Rhea" id="RHEA-COMP:11060"/>
        <dbReference type="Rhea" id="RHEA-COMP:11605"/>
        <dbReference type="ChEBI" id="CHEBI:15378"/>
        <dbReference type="ChEBI" id="CHEBI:30013"/>
        <dbReference type="ChEBI" id="CHEBI:30616"/>
        <dbReference type="ChEBI" id="CHEBI:61977"/>
        <dbReference type="ChEBI" id="CHEBI:456216"/>
        <dbReference type="EC" id="2.7.11.1"/>
    </reaction>
</comment>
<keyword evidence="8 11" id="KW-0067">ATP-binding</keyword>
<dbReference type="PROSITE" id="PS00107">
    <property type="entry name" value="PROTEIN_KINASE_ATP"/>
    <property type="match status" value="1"/>
</dbReference>
<proteinExistence type="predicted"/>
<evidence type="ECO:0000256" key="4">
    <source>
        <dbReference type="ARBA" id="ARBA00022527"/>
    </source>
</evidence>
<dbReference type="GeneID" id="27688438"/>
<feature type="domain" description="Protein kinase" evidence="13">
    <location>
        <begin position="29"/>
        <end position="281"/>
    </location>
</feature>
<comment type="catalytic activity">
    <reaction evidence="10">
        <text>L-seryl-[protein] + ATP = O-phospho-L-seryl-[protein] + ADP + H(+)</text>
        <dbReference type="Rhea" id="RHEA:17989"/>
        <dbReference type="Rhea" id="RHEA-COMP:9863"/>
        <dbReference type="Rhea" id="RHEA-COMP:11604"/>
        <dbReference type="ChEBI" id="CHEBI:15378"/>
        <dbReference type="ChEBI" id="CHEBI:29999"/>
        <dbReference type="ChEBI" id="CHEBI:30616"/>
        <dbReference type="ChEBI" id="CHEBI:83421"/>
        <dbReference type="ChEBI" id="CHEBI:456216"/>
        <dbReference type="EC" id="2.7.11.1"/>
    </reaction>
</comment>
<evidence type="ECO:0000256" key="12">
    <source>
        <dbReference type="SAM" id="MobiDB-lite"/>
    </source>
</evidence>
<evidence type="ECO:0000256" key="6">
    <source>
        <dbReference type="ARBA" id="ARBA00022741"/>
    </source>
</evidence>
<dbReference type="OMA" id="DWWSVAS"/>
<dbReference type="Proteomes" id="UP000053201">
    <property type="component" value="Unassembled WGS sequence"/>
</dbReference>
<evidence type="ECO:0000259" key="14">
    <source>
        <dbReference type="PROSITE" id="PS50032"/>
    </source>
</evidence>
<name>A0A0L0HEX3_SPIPD</name>
<reference evidence="15 16" key="1">
    <citation type="submission" date="2009-08" db="EMBL/GenBank/DDBJ databases">
        <title>The Genome Sequence of Spizellomyces punctatus strain DAOM BR117.</title>
        <authorList>
            <consortium name="The Broad Institute Genome Sequencing Platform"/>
            <person name="Russ C."/>
            <person name="Cuomo C."/>
            <person name="Shea T."/>
            <person name="Young S.K."/>
            <person name="Zeng Q."/>
            <person name="Koehrsen M."/>
            <person name="Haas B."/>
            <person name="Borodovsky M."/>
            <person name="Guigo R."/>
            <person name="Alvarado L."/>
            <person name="Berlin A."/>
            <person name="Bochicchio J."/>
            <person name="Borenstein D."/>
            <person name="Chapman S."/>
            <person name="Chen Z."/>
            <person name="Engels R."/>
            <person name="Freedman E."/>
            <person name="Gellesch M."/>
            <person name="Goldberg J."/>
            <person name="Griggs A."/>
            <person name="Gujja S."/>
            <person name="Heiman D."/>
            <person name="Hepburn T."/>
            <person name="Howarth C."/>
            <person name="Jen D."/>
            <person name="Larson L."/>
            <person name="Lewis B."/>
            <person name="Mehta T."/>
            <person name="Park D."/>
            <person name="Pearson M."/>
            <person name="Roberts A."/>
            <person name="Saif S."/>
            <person name="Shenoy N."/>
            <person name="Sisk P."/>
            <person name="Stolte C."/>
            <person name="Sykes S."/>
            <person name="Thomson T."/>
            <person name="Walk T."/>
            <person name="White J."/>
            <person name="Yandava C."/>
            <person name="Burger G."/>
            <person name="Gray M.W."/>
            <person name="Holland P.W.H."/>
            <person name="King N."/>
            <person name="Lang F.B.F."/>
            <person name="Roger A.J."/>
            <person name="Ruiz-Trillo I."/>
            <person name="Lander E."/>
            <person name="Nusbaum C."/>
        </authorList>
    </citation>
    <scope>NUCLEOTIDE SEQUENCE [LARGE SCALE GENOMIC DNA]</scope>
    <source>
        <strain evidence="15 16">DAOM BR117</strain>
    </source>
</reference>
<evidence type="ECO:0000256" key="2">
    <source>
        <dbReference type="ARBA" id="ARBA00012513"/>
    </source>
</evidence>
<dbReference type="Pfam" id="PF02149">
    <property type="entry name" value="KA1"/>
    <property type="match status" value="1"/>
</dbReference>
<sequence length="685" mass="76156">MSTNSTASPGGAASDGKESAGPGELVGRWRIERTIGQGTYGKVRLGVDPVTGEKVAVKVIEKAQVQSSKQIARLQREIRFLRLLHHPHIVQVYDVNETELFIYIIMEYASGGELFDYIVAHKRVKEKEARSFFRQVLSAVDYCHKNAVIHRDLKPENLLLDETKTIKIIDFGFGNNFTMEGLLDTFCGSPFYAAPEMILGKKYEGPEVDMWSLGVILFALLCGHLPFDDDNMKELYRKIASGSYTCPDYLMPSARHLISRLITVDPKKRATLDEVLVHPWVNEGYDCPPPNYLPERPKISDPSTLSKEILQRLFVFGYTMDDVTKAFGPEADQSKPSPVRATYFLLKEMLAREESKLRADRRKSTTAARRLSASSPNIAVPPPGAAVYAEKASQEEEPKVPLAVSTKGVTPASRKEHFASLQALSTILKDRRASTPDAYNRRSLPLNSPMPEIPSESDSPTSPTRPLSLQPPPTAKTRPTTAHEKPLPPGSTPPAIPLPPTPSTQDDSQKDWTRRFSSPQPPAQTPSSASTRRGSAAASSAVSSTTRFRTDLRAVSGWFFNVSTTSSKKPLEILDQVQKVLEDARIAYSVEAPPEESNPETPITLLCELDTSNLTAQEREKEEDERPPSPISPEKKHLQTHTISFQITIYKLPRMNLSGLHFKRLHGGVWSYKKVCNRLLGQMSL</sequence>
<evidence type="ECO:0000256" key="5">
    <source>
        <dbReference type="ARBA" id="ARBA00022679"/>
    </source>
</evidence>
<dbReference type="InterPro" id="IPR001772">
    <property type="entry name" value="KA1_dom"/>
</dbReference>
<dbReference type="Gene3D" id="1.10.510.10">
    <property type="entry name" value="Transferase(Phosphotransferase) domain 1"/>
    <property type="match status" value="1"/>
</dbReference>
<dbReference type="PANTHER" id="PTHR24346">
    <property type="entry name" value="MAP/MICROTUBULE AFFINITY-REGULATING KINASE"/>
    <property type="match status" value="1"/>
</dbReference>
<dbReference type="PROSITE" id="PS50032">
    <property type="entry name" value="KA1"/>
    <property type="match status" value="1"/>
</dbReference>
<dbReference type="RefSeq" id="XP_016607672.1">
    <property type="nucleotide sequence ID" value="XM_016753258.1"/>
</dbReference>
<keyword evidence="7 15" id="KW-0418">Kinase</keyword>
<dbReference type="AlphaFoldDB" id="A0A0L0HEX3"/>
<keyword evidence="5" id="KW-0808">Transferase</keyword>
<dbReference type="InterPro" id="IPR000719">
    <property type="entry name" value="Prot_kinase_dom"/>
</dbReference>
<keyword evidence="4" id="KW-0723">Serine/threonine-protein kinase</keyword>
<feature type="binding site" evidence="11">
    <location>
        <position position="58"/>
    </location>
    <ligand>
        <name>ATP</name>
        <dbReference type="ChEBI" id="CHEBI:30616"/>
    </ligand>
</feature>
<evidence type="ECO:0000256" key="8">
    <source>
        <dbReference type="ARBA" id="ARBA00022840"/>
    </source>
</evidence>
<feature type="compositionally biased region" description="Low complexity" evidence="12">
    <location>
        <begin position="525"/>
        <end position="547"/>
    </location>
</feature>
<dbReference type="GO" id="GO:0005737">
    <property type="term" value="C:cytoplasm"/>
    <property type="evidence" value="ECO:0007669"/>
    <property type="project" value="UniProtKB-SubCell"/>
</dbReference>
<keyword evidence="6 11" id="KW-0547">Nucleotide-binding</keyword>
<feature type="domain" description="KA1" evidence="14">
    <location>
        <begin position="636"/>
        <end position="685"/>
    </location>
</feature>
<dbReference type="OrthoDB" id="193931at2759"/>
<dbReference type="SMART" id="SM00220">
    <property type="entry name" value="S_TKc"/>
    <property type="match status" value="1"/>
</dbReference>
<gene>
    <name evidence="15" type="ORF">SPPG_05018</name>
</gene>
<dbReference type="PANTHER" id="PTHR24346:SF106">
    <property type="entry name" value="PROTEIN KINASE DOMAIN-CONTAINING PROTEIN"/>
    <property type="match status" value="1"/>
</dbReference>
<evidence type="ECO:0000259" key="13">
    <source>
        <dbReference type="PROSITE" id="PS50011"/>
    </source>
</evidence>
<dbReference type="GO" id="GO:0106310">
    <property type="term" value="F:protein serine kinase activity"/>
    <property type="evidence" value="ECO:0007669"/>
    <property type="project" value="RHEA"/>
</dbReference>
<dbReference type="InterPro" id="IPR028375">
    <property type="entry name" value="KA1/Ssp2_C"/>
</dbReference>
<dbReference type="STRING" id="645134.A0A0L0HEX3"/>
<organism evidence="15 16">
    <name type="scientific">Spizellomyces punctatus (strain DAOM BR117)</name>
    <dbReference type="NCBI Taxonomy" id="645134"/>
    <lineage>
        <taxon>Eukaryota</taxon>
        <taxon>Fungi</taxon>
        <taxon>Fungi incertae sedis</taxon>
        <taxon>Chytridiomycota</taxon>
        <taxon>Chytridiomycota incertae sedis</taxon>
        <taxon>Chytridiomycetes</taxon>
        <taxon>Spizellomycetales</taxon>
        <taxon>Spizellomycetaceae</taxon>
        <taxon>Spizellomyces</taxon>
    </lineage>
</organism>
<evidence type="ECO:0000256" key="9">
    <source>
        <dbReference type="ARBA" id="ARBA00047899"/>
    </source>
</evidence>
<dbReference type="eggNOG" id="KOG0586">
    <property type="taxonomic scope" value="Eukaryota"/>
</dbReference>
<dbReference type="Gene3D" id="3.30.310.80">
    <property type="entry name" value="Kinase associated domain 1, KA1"/>
    <property type="match status" value="1"/>
</dbReference>
<feature type="compositionally biased region" description="Basic and acidic residues" evidence="12">
    <location>
        <begin position="617"/>
        <end position="637"/>
    </location>
</feature>